<dbReference type="InterPro" id="IPR012349">
    <property type="entry name" value="Split_barrel_FMN-bd"/>
</dbReference>
<keyword evidence="2 4" id="KW-0547">Nucleotide-binding</keyword>
<comment type="subcellular location">
    <subcellularLocation>
        <location evidence="4">Bacterial flagellum basal body</location>
    </subcellularLocation>
</comment>
<reference evidence="7 8" key="1">
    <citation type="submission" date="2019-11" db="EMBL/GenBank/DDBJ databases">
        <title>Novel Deefgea species.</title>
        <authorList>
            <person name="Han J.-H."/>
        </authorList>
    </citation>
    <scope>NUCLEOTIDE SEQUENCE [LARGE SCALE GENOMIC DNA]</scope>
    <source>
        <strain evidence="7 8">LMG 24817</strain>
    </source>
</reference>
<keyword evidence="3 4" id="KW-0975">Bacterial flagellum</keyword>
<evidence type="ECO:0000256" key="3">
    <source>
        <dbReference type="ARBA" id="ARBA00023143"/>
    </source>
</evidence>
<dbReference type="InterPro" id="IPR023787">
    <property type="entry name" value="T3SS_YcgR"/>
</dbReference>
<comment type="caution">
    <text evidence="7">The sequence shown here is derived from an EMBL/GenBank/DDBJ whole genome shotgun (WGS) entry which is preliminary data.</text>
</comment>
<evidence type="ECO:0000313" key="8">
    <source>
        <dbReference type="Proteomes" id="UP001195660"/>
    </source>
</evidence>
<evidence type="ECO:0000256" key="4">
    <source>
        <dbReference type="HAMAP-Rule" id="MF_01457"/>
    </source>
</evidence>
<keyword evidence="8" id="KW-1185">Reference proteome</keyword>
<dbReference type="EMBL" id="WOFE01000001">
    <property type="protein sequence ID" value="MBM5570770.1"/>
    <property type="molecule type" value="Genomic_DNA"/>
</dbReference>
<sequence>MSAETNGGVAPISENEDIAPYRITAHMEIAFVLRSLAQNNVNLGIYFNAGRDMMLSRVLNVDSKTKEFIIDVGGHAPTNHAITEANRILFVTALDGVKVQFSVTRAVLSKFEGKPAFIIPFPDDLIKLQRREFFRLLTPITNPLTCDLTLPNGEKTQLELHDISLGGAGIWLKDEQHNQLPAGTVIQNAFFDFAAAGTAKLNIEIRSTHPITMAHGKVRWLAGVRYIDLPRNIEASLQKLMTHLERERKALIG</sequence>
<dbReference type="InterPro" id="IPR009875">
    <property type="entry name" value="PilZ_domain"/>
</dbReference>
<organism evidence="7 8">
    <name type="scientific">Deefgea chitinilytica</name>
    <dbReference type="NCBI Taxonomy" id="570276"/>
    <lineage>
        <taxon>Bacteria</taxon>
        <taxon>Pseudomonadati</taxon>
        <taxon>Pseudomonadota</taxon>
        <taxon>Betaproteobacteria</taxon>
        <taxon>Neisseriales</taxon>
        <taxon>Chitinibacteraceae</taxon>
        <taxon>Deefgea</taxon>
    </lineage>
</organism>
<comment type="similarity">
    <text evidence="4">Belongs to the YcgR family.</text>
</comment>
<evidence type="ECO:0000256" key="1">
    <source>
        <dbReference type="ARBA" id="ARBA00022636"/>
    </source>
</evidence>
<evidence type="ECO:0000259" key="5">
    <source>
        <dbReference type="Pfam" id="PF07238"/>
    </source>
</evidence>
<gene>
    <name evidence="4" type="primary">ycgR</name>
    <name evidence="7" type="ORF">GM173_04145</name>
</gene>
<evidence type="ECO:0000259" key="6">
    <source>
        <dbReference type="Pfam" id="PF07317"/>
    </source>
</evidence>
<dbReference type="Gene3D" id="2.40.10.220">
    <property type="entry name" value="predicted glycosyltransferase like domains"/>
    <property type="match status" value="1"/>
</dbReference>
<comment type="subunit">
    <text evidence="4">Monomer. Interacts with the flagellar basal bodies.</text>
</comment>
<proteinExistence type="inferred from homology"/>
<dbReference type="Pfam" id="PF07238">
    <property type="entry name" value="PilZ"/>
    <property type="match status" value="1"/>
</dbReference>
<comment type="function">
    <text evidence="4">Acts as a flagellar brake, regulating swimming and swarming in a bis-(3'-5') cyclic diguanylic acid (c-di-GMP)-dependent manner. Binds 1 c-di-GMP dimer per subunit. Increasing levels of c-di-GMP lead to decreased motility.</text>
</comment>
<dbReference type="Pfam" id="PF07317">
    <property type="entry name" value="PilZN"/>
    <property type="match status" value="1"/>
</dbReference>
<keyword evidence="1 4" id="KW-0973">c-di-GMP</keyword>
<dbReference type="Gene3D" id="2.30.110.10">
    <property type="entry name" value="Electron Transport, Fmn-binding Protein, Chain A"/>
    <property type="match status" value="1"/>
</dbReference>
<dbReference type="HAMAP" id="MF_01457">
    <property type="entry name" value="YcgR"/>
    <property type="match status" value="1"/>
</dbReference>
<feature type="domain" description="PilZ" evidence="5">
    <location>
        <begin position="129"/>
        <end position="241"/>
    </location>
</feature>
<evidence type="ECO:0000256" key="2">
    <source>
        <dbReference type="ARBA" id="ARBA00022741"/>
    </source>
</evidence>
<accession>A0ABS2C9E5</accession>
<dbReference type="InterPro" id="IPR009926">
    <property type="entry name" value="T3SS_YcgR_PilZN"/>
</dbReference>
<protein>
    <recommendedName>
        <fullName evidence="4">Flagellar brake protein YcgR</fullName>
    </recommendedName>
    <alternativeName>
        <fullName evidence="4">Cyclic di-GMP binding protein YcgR</fullName>
    </alternativeName>
</protein>
<dbReference type="Proteomes" id="UP001195660">
    <property type="component" value="Unassembled WGS sequence"/>
</dbReference>
<evidence type="ECO:0000313" key="7">
    <source>
        <dbReference type="EMBL" id="MBM5570770.1"/>
    </source>
</evidence>
<feature type="domain" description="Type III secretion system flagellar brake protein YcgR PilZN" evidence="6">
    <location>
        <begin position="21"/>
        <end position="126"/>
    </location>
</feature>
<dbReference type="RefSeq" id="WP_203570047.1">
    <property type="nucleotide sequence ID" value="NZ_WOFE01000001.1"/>
</dbReference>
<name>A0ABS2C9E5_9NEIS</name>